<sequence>MPEKFIQGKGIPEAYPEDALHIAVAALAGIEFLATWNFSHINNPFTRMLIRQLVENHGYACPELVSPDELTGGEQ</sequence>
<protein>
    <recommendedName>
        <fullName evidence="4">PIN domain-containing protein</fullName>
    </recommendedName>
</protein>
<dbReference type="AlphaFoldDB" id="A0A6C2UBH6"/>
<organism evidence="2 3">
    <name type="scientific">Pontiella desulfatans</name>
    <dbReference type="NCBI Taxonomy" id="2750659"/>
    <lineage>
        <taxon>Bacteria</taxon>
        <taxon>Pseudomonadati</taxon>
        <taxon>Kiritimatiellota</taxon>
        <taxon>Kiritimatiellia</taxon>
        <taxon>Kiritimatiellales</taxon>
        <taxon>Pontiellaceae</taxon>
        <taxon>Pontiella</taxon>
    </lineage>
</organism>
<keyword evidence="3" id="KW-1185">Reference proteome</keyword>
<evidence type="ECO:0000313" key="3">
    <source>
        <dbReference type="Proteomes" id="UP000366872"/>
    </source>
</evidence>
<feature type="transmembrane region" description="Helical" evidence="1">
    <location>
        <begin position="20"/>
        <end position="38"/>
    </location>
</feature>
<evidence type="ECO:0000256" key="1">
    <source>
        <dbReference type="SAM" id="Phobius"/>
    </source>
</evidence>
<keyword evidence="1" id="KW-0472">Membrane</keyword>
<dbReference type="EMBL" id="CAAHFG010000004">
    <property type="protein sequence ID" value="VGO17440.1"/>
    <property type="molecule type" value="Genomic_DNA"/>
</dbReference>
<keyword evidence="1" id="KW-0812">Transmembrane</keyword>
<keyword evidence="1" id="KW-1133">Transmembrane helix</keyword>
<name>A0A6C2UBH6_PONDE</name>
<accession>A0A6C2UBH6</accession>
<gene>
    <name evidence="2" type="ORF">PDESU_06036</name>
</gene>
<proteinExistence type="predicted"/>
<evidence type="ECO:0000313" key="2">
    <source>
        <dbReference type="EMBL" id="VGO17440.1"/>
    </source>
</evidence>
<evidence type="ECO:0008006" key="4">
    <source>
        <dbReference type="Google" id="ProtNLM"/>
    </source>
</evidence>
<dbReference type="Proteomes" id="UP000366872">
    <property type="component" value="Unassembled WGS sequence"/>
</dbReference>
<reference evidence="2 3" key="1">
    <citation type="submission" date="2019-04" db="EMBL/GenBank/DDBJ databases">
        <authorList>
            <person name="Van Vliet M D."/>
        </authorList>
    </citation>
    <scope>NUCLEOTIDE SEQUENCE [LARGE SCALE GENOMIC DNA]</scope>
    <source>
        <strain evidence="2 3">F1</strain>
    </source>
</reference>